<evidence type="ECO:0000313" key="2">
    <source>
        <dbReference type="EMBL" id="SMB97668.1"/>
    </source>
</evidence>
<dbReference type="GO" id="GO:0016491">
    <property type="term" value="F:oxidoreductase activity"/>
    <property type="evidence" value="ECO:0007669"/>
    <property type="project" value="UniProtKB-KW"/>
</dbReference>
<dbReference type="PANTHER" id="PTHR43157:SF31">
    <property type="entry name" value="PHOSPHATIDYLINOSITOL-GLYCAN BIOSYNTHESIS CLASS F PROTEIN"/>
    <property type="match status" value="1"/>
</dbReference>
<organism evidence="2 3">
    <name type="scientific">Deinococcus hopiensis KR-140</name>
    <dbReference type="NCBI Taxonomy" id="695939"/>
    <lineage>
        <taxon>Bacteria</taxon>
        <taxon>Thermotogati</taxon>
        <taxon>Deinococcota</taxon>
        <taxon>Deinococci</taxon>
        <taxon>Deinococcales</taxon>
        <taxon>Deinococcaceae</taxon>
        <taxon>Deinococcus</taxon>
    </lineage>
</organism>
<gene>
    <name evidence="2" type="ORF">SAMN00790413_06113</name>
</gene>
<dbReference type="SUPFAM" id="SSF51735">
    <property type="entry name" value="NAD(P)-binding Rossmann-fold domains"/>
    <property type="match status" value="1"/>
</dbReference>
<dbReference type="Proteomes" id="UP000192582">
    <property type="component" value="Unassembled WGS sequence"/>
</dbReference>
<protein>
    <submittedName>
        <fullName evidence="2">NAD(P)-dependent dehydrogenase, short-chain alcohol dehydrogenase family</fullName>
    </submittedName>
</protein>
<evidence type="ECO:0000256" key="1">
    <source>
        <dbReference type="ARBA" id="ARBA00023002"/>
    </source>
</evidence>
<accession>A0A1W1VWG5</accession>
<proteinExistence type="predicted"/>
<dbReference type="InterPro" id="IPR002347">
    <property type="entry name" value="SDR_fam"/>
</dbReference>
<keyword evidence="1" id="KW-0560">Oxidoreductase</keyword>
<dbReference type="InterPro" id="IPR036291">
    <property type="entry name" value="NAD(P)-bd_dom_sf"/>
</dbReference>
<sequence length="279" mass="30893">MTQRMVGKTVLITGGTNGIGLETARGLAKMGARVMIVGRNPEKTARVAAEIGAAGTLLADLSELAQVSRAAAEFREREDRLDVLVNNAGALYSRRQETNEGIEMTWALNHLAPFLLTRELLPLLRRAQTPRVVTVSSVAHRFARLNFDDPQFRRGYNGWRAYGQSKLANLLFALELARREPDILSHSVHPGFVRSGFGQDMTGLEARLFRLSNRFHLADRFTVTPEQGAQTSLRVASDPSLLVSGRYFVNERMAQPARQALDGDAARRLWQLSEEAVGP</sequence>
<dbReference type="PANTHER" id="PTHR43157">
    <property type="entry name" value="PHOSPHATIDYLINOSITOL-GLYCAN BIOSYNTHESIS CLASS F PROTEIN-RELATED"/>
    <property type="match status" value="1"/>
</dbReference>
<dbReference type="PRINTS" id="PR00081">
    <property type="entry name" value="GDHRDH"/>
</dbReference>
<keyword evidence="3" id="KW-1185">Reference proteome</keyword>
<dbReference type="EMBL" id="FWWU01000011">
    <property type="protein sequence ID" value="SMB97668.1"/>
    <property type="molecule type" value="Genomic_DNA"/>
</dbReference>
<dbReference type="CDD" id="cd05327">
    <property type="entry name" value="retinol-DH_like_SDR_c_like"/>
    <property type="match status" value="1"/>
</dbReference>
<reference evidence="2 3" key="1">
    <citation type="submission" date="2017-04" db="EMBL/GenBank/DDBJ databases">
        <authorList>
            <person name="Afonso C.L."/>
            <person name="Miller P.J."/>
            <person name="Scott M.A."/>
            <person name="Spackman E."/>
            <person name="Goraichik I."/>
            <person name="Dimitrov K.M."/>
            <person name="Suarez D.L."/>
            <person name="Swayne D.E."/>
        </authorList>
    </citation>
    <scope>NUCLEOTIDE SEQUENCE [LARGE SCALE GENOMIC DNA]</scope>
    <source>
        <strain evidence="2 3">KR-140</strain>
    </source>
</reference>
<dbReference type="Gene3D" id="3.40.50.720">
    <property type="entry name" value="NAD(P)-binding Rossmann-like Domain"/>
    <property type="match status" value="1"/>
</dbReference>
<dbReference type="Pfam" id="PF00106">
    <property type="entry name" value="adh_short"/>
    <property type="match status" value="1"/>
</dbReference>
<evidence type="ECO:0000313" key="3">
    <source>
        <dbReference type="Proteomes" id="UP000192582"/>
    </source>
</evidence>
<dbReference type="RefSeq" id="WP_084051473.1">
    <property type="nucleotide sequence ID" value="NZ_FWWU01000011.1"/>
</dbReference>
<dbReference type="OrthoDB" id="9809821at2"/>
<name>A0A1W1VWG5_9DEIO</name>
<dbReference type="AlphaFoldDB" id="A0A1W1VWG5"/>
<dbReference type="STRING" id="695939.SAMN00790413_06113"/>